<evidence type="ECO:0000313" key="2">
    <source>
        <dbReference type="EMBL" id="GAA0769374.1"/>
    </source>
</evidence>
<proteinExistence type="predicted"/>
<organism evidence="2 3">
    <name type="scientific">Ideonella azotifigens</name>
    <dbReference type="NCBI Taxonomy" id="513160"/>
    <lineage>
        <taxon>Bacteria</taxon>
        <taxon>Pseudomonadati</taxon>
        <taxon>Pseudomonadota</taxon>
        <taxon>Betaproteobacteria</taxon>
        <taxon>Burkholderiales</taxon>
        <taxon>Sphaerotilaceae</taxon>
        <taxon>Ideonella</taxon>
    </lineage>
</organism>
<protein>
    <submittedName>
        <fullName evidence="2">Uncharacterized protein</fullName>
    </submittedName>
</protein>
<accession>A0ABP3VYQ8</accession>
<evidence type="ECO:0000256" key="1">
    <source>
        <dbReference type="SAM" id="Phobius"/>
    </source>
</evidence>
<gene>
    <name evidence="2" type="ORF">GCM10009107_60150</name>
</gene>
<dbReference type="Proteomes" id="UP001500279">
    <property type="component" value="Unassembled WGS sequence"/>
</dbReference>
<feature type="transmembrane region" description="Helical" evidence="1">
    <location>
        <begin position="183"/>
        <end position="203"/>
    </location>
</feature>
<reference evidence="3" key="1">
    <citation type="journal article" date="2019" name="Int. J. Syst. Evol. Microbiol.">
        <title>The Global Catalogue of Microorganisms (GCM) 10K type strain sequencing project: providing services to taxonomists for standard genome sequencing and annotation.</title>
        <authorList>
            <consortium name="The Broad Institute Genomics Platform"/>
            <consortium name="The Broad Institute Genome Sequencing Center for Infectious Disease"/>
            <person name="Wu L."/>
            <person name="Ma J."/>
        </authorList>
    </citation>
    <scope>NUCLEOTIDE SEQUENCE [LARGE SCALE GENOMIC DNA]</scope>
    <source>
        <strain evidence="3">JCM 15503</strain>
    </source>
</reference>
<feature type="transmembrane region" description="Helical" evidence="1">
    <location>
        <begin position="143"/>
        <end position="162"/>
    </location>
</feature>
<keyword evidence="1" id="KW-0472">Membrane</keyword>
<name>A0ABP3VYQ8_9BURK</name>
<feature type="transmembrane region" description="Helical" evidence="1">
    <location>
        <begin position="112"/>
        <end position="131"/>
    </location>
</feature>
<keyword evidence="1" id="KW-1133">Transmembrane helix</keyword>
<sequence length="205" mass="22447">MTLQSFRGGAKIGWVNASWPFGKLSVEARQLTLTCLGSYTFKPEDVVTIEPHGSIPVLARGIRIGHNRMDYPETMIFWCLGSREKVLDGIRRNGFEPQGETAKRPPGFAVKWRVLVAAVVLWNVLFLSGPSPFEFKPPQPGPSAGALLALLLAFAAATATRSSPWVQQVVLRDGHQVGEIKHFLVLLQLITGFLSLVFGLLLLTG</sequence>
<keyword evidence="3" id="KW-1185">Reference proteome</keyword>
<dbReference type="RefSeq" id="WP_141289652.1">
    <property type="nucleotide sequence ID" value="NZ_BAAAEW010000047.1"/>
</dbReference>
<evidence type="ECO:0000313" key="3">
    <source>
        <dbReference type="Proteomes" id="UP001500279"/>
    </source>
</evidence>
<dbReference type="EMBL" id="BAAAEW010000047">
    <property type="protein sequence ID" value="GAA0769374.1"/>
    <property type="molecule type" value="Genomic_DNA"/>
</dbReference>
<keyword evidence="1" id="KW-0812">Transmembrane</keyword>
<comment type="caution">
    <text evidence="2">The sequence shown here is derived from an EMBL/GenBank/DDBJ whole genome shotgun (WGS) entry which is preliminary data.</text>
</comment>